<gene>
    <name evidence="1" type="ORF">MHPYR_750008</name>
</gene>
<proteinExistence type="predicted"/>
<name>A0A1Y5PL33_9MYCO</name>
<sequence length="42" mass="4533">MEVAAGSANGRSQLTMQLWCEPTMITTDVTGLEQFTRNSGLS</sequence>
<reference evidence="1" key="1">
    <citation type="submission" date="2016-03" db="EMBL/GenBank/DDBJ databases">
        <authorList>
            <person name="Ploux O."/>
        </authorList>
    </citation>
    <scope>NUCLEOTIDE SEQUENCE</scope>
    <source>
        <strain evidence="1">UC10</strain>
    </source>
</reference>
<protein>
    <submittedName>
        <fullName evidence="1">Uncharacterized protein</fullName>
    </submittedName>
</protein>
<dbReference type="EMBL" id="FLQS01000073">
    <property type="protein sequence ID" value="SBS79354.1"/>
    <property type="molecule type" value="Genomic_DNA"/>
</dbReference>
<organism evidence="1">
    <name type="scientific">uncultured Mycobacterium sp</name>
    <dbReference type="NCBI Taxonomy" id="171292"/>
    <lineage>
        <taxon>Bacteria</taxon>
        <taxon>Bacillati</taxon>
        <taxon>Actinomycetota</taxon>
        <taxon>Actinomycetes</taxon>
        <taxon>Mycobacteriales</taxon>
        <taxon>Mycobacteriaceae</taxon>
        <taxon>Mycobacterium</taxon>
        <taxon>environmental samples</taxon>
    </lineage>
</organism>
<accession>A0A1Y5PL33</accession>
<dbReference type="AlphaFoldDB" id="A0A1Y5PL33"/>
<evidence type="ECO:0000313" key="1">
    <source>
        <dbReference type="EMBL" id="SBS79354.1"/>
    </source>
</evidence>